<reference evidence="3" key="1">
    <citation type="submission" date="2020-07" db="EMBL/GenBank/DDBJ databases">
        <authorList>
            <person name="Partida-Martinez L."/>
            <person name="Huntemann M."/>
            <person name="Clum A."/>
            <person name="Wang J."/>
            <person name="Palaniappan K."/>
            <person name="Ritter S."/>
            <person name="Chen I.-M."/>
            <person name="Stamatis D."/>
            <person name="Reddy T."/>
            <person name="O'Malley R."/>
            <person name="Daum C."/>
            <person name="Shapiro N."/>
            <person name="Ivanova N."/>
            <person name="Kyrpides N."/>
            <person name="Woyke T."/>
        </authorList>
    </citation>
    <scope>NUCLEOTIDE SEQUENCE [LARGE SCALE GENOMIC DNA]</scope>
    <source>
        <strain evidence="3">AT2.8</strain>
    </source>
</reference>
<sequence length="650" mass="74900">MAENIGRNEPCPCGSGKKYKKCCGAKEAVSITQVIENEIDDLQKKLLHFALDHFEEEIYQGLDEYEEYFEIEDEERQFYEFVYTVWFSLFNELEAGGTILENFISSEAGRIKRTKLKQILQSWTEARVIVGEILEVENNKLIVVDGFSSERFEANVTNAQRSFDIGSFFMGILLPFNKKYVFFPAPFELPDLPVYHAIDYIKQKSLIAAYESPQEFLTEFFMEIMVDLTKIGGMVDIDNMEWQSPVYKEVAELFKKSMESLGEMPSTVDIGIILWFQFCQKKPKRIKKPNLYAASLHYLMTLFNDMVSPMTQKEIAKLYGVPVGSLSSTYIEMDDELEEDIKSIIELSYEEDELDNHNTPPINPLQGPMPTEQAMDEALAEIQGHNFESVEEISDFLNKKLMNQSPKKAARTNKERAQQLVYDAMKVQGPKRYKLAEEAISINPNCVDAYVILFENSTSLQEALMLSEKAMKIGEKELGKAFFVENKGHFWGLLETRPYMRAKAQYADALYQLGKLSEAIQQYEEILVLNTNDNLGARYMLFALYLDKAELSKAEKLLKQYEEETAYGLYNKVLLELLKNGLSAKAARILKEAKKQNPNVIPFLTGKKRLPKHMPEYHSWGDVNEAIIYVDAHLHLWKKIEGLQEWLEKH</sequence>
<dbReference type="SUPFAM" id="SSF48452">
    <property type="entry name" value="TPR-like"/>
    <property type="match status" value="1"/>
</dbReference>
<dbReference type="Proteomes" id="UP000548423">
    <property type="component" value="Unassembled WGS sequence"/>
</dbReference>
<dbReference type="EMBL" id="JACCBX010000001">
    <property type="protein sequence ID" value="NYE03645.1"/>
    <property type="molecule type" value="Genomic_DNA"/>
</dbReference>
<dbReference type="Gene3D" id="3.10.450.50">
    <property type="match status" value="1"/>
</dbReference>
<dbReference type="Gene3D" id="1.25.40.10">
    <property type="entry name" value="Tetratricopeptide repeat domain"/>
    <property type="match status" value="1"/>
</dbReference>
<comment type="caution">
    <text evidence="2">The sequence shown here is derived from an EMBL/GenBank/DDBJ whole genome shotgun (WGS) entry which is preliminary data.</text>
</comment>
<keyword evidence="1" id="KW-0802">TPR repeat</keyword>
<name>A0A852T711_9BACI</name>
<proteinExistence type="predicted"/>
<accession>A0A852T711</accession>
<organism evidence="2 3">
    <name type="scientific">Neobacillus niacini</name>
    <dbReference type="NCBI Taxonomy" id="86668"/>
    <lineage>
        <taxon>Bacteria</taxon>
        <taxon>Bacillati</taxon>
        <taxon>Bacillota</taxon>
        <taxon>Bacilli</taxon>
        <taxon>Bacillales</taxon>
        <taxon>Bacillaceae</taxon>
        <taxon>Neobacillus</taxon>
    </lineage>
</organism>
<feature type="repeat" description="TPR" evidence="1">
    <location>
        <begin position="500"/>
        <end position="533"/>
    </location>
</feature>
<dbReference type="Pfam" id="PF02810">
    <property type="entry name" value="SEC-C"/>
    <property type="match status" value="1"/>
</dbReference>
<dbReference type="AlphaFoldDB" id="A0A852T711"/>
<dbReference type="InterPro" id="IPR019734">
    <property type="entry name" value="TPR_rpt"/>
</dbReference>
<evidence type="ECO:0000313" key="3">
    <source>
        <dbReference type="Proteomes" id="UP000548423"/>
    </source>
</evidence>
<evidence type="ECO:0000313" key="2">
    <source>
        <dbReference type="EMBL" id="NYE03645.1"/>
    </source>
</evidence>
<gene>
    <name evidence="2" type="ORF">F4694_000364</name>
</gene>
<dbReference type="SUPFAM" id="SSF103642">
    <property type="entry name" value="Sec-C motif"/>
    <property type="match status" value="1"/>
</dbReference>
<reference evidence="3" key="2">
    <citation type="submission" date="2020-08" db="EMBL/GenBank/DDBJ databases">
        <title>The Agave Microbiome: Exploring the role of microbial communities in plant adaptations to desert environments.</title>
        <authorList>
            <person name="Partida-Martinez L.P."/>
        </authorList>
    </citation>
    <scope>NUCLEOTIDE SEQUENCE [LARGE SCALE GENOMIC DNA]</scope>
    <source>
        <strain evidence="3">AT2.8</strain>
    </source>
</reference>
<dbReference type="InterPro" id="IPR011990">
    <property type="entry name" value="TPR-like_helical_dom_sf"/>
</dbReference>
<evidence type="ECO:0000256" key="1">
    <source>
        <dbReference type="PROSITE-ProRule" id="PRU00339"/>
    </source>
</evidence>
<dbReference type="InterPro" id="IPR004027">
    <property type="entry name" value="SEC_C_motif"/>
</dbReference>
<dbReference type="PROSITE" id="PS50005">
    <property type="entry name" value="TPR"/>
    <property type="match status" value="1"/>
</dbReference>
<protein>
    <submittedName>
        <fullName evidence="2">Tetratricopeptide (TPR) repeat protein</fullName>
    </submittedName>
</protein>